<keyword evidence="1" id="KW-0472">Membrane</keyword>
<name>A0ABU6JWJ9_9GAMM</name>
<dbReference type="SUPFAM" id="SSF56281">
    <property type="entry name" value="Metallo-hydrolase/oxidoreductase"/>
    <property type="match status" value="1"/>
</dbReference>
<keyword evidence="4" id="KW-1185">Reference proteome</keyword>
<evidence type="ECO:0000313" key="4">
    <source>
        <dbReference type="Proteomes" id="UP001309705"/>
    </source>
</evidence>
<feature type="transmembrane region" description="Helical" evidence="1">
    <location>
        <begin position="7"/>
        <end position="28"/>
    </location>
</feature>
<dbReference type="Pfam" id="PF12706">
    <property type="entry name" value="Lactamase_B_2"/>
    <property type="match status" value="1"/>
</dbReference>
<dbReference type="InterPro" id="IPR036866">
    <property type="entry name" value="RibonucZ/Hydroxyglut_hydro"/>
</dbReference>
<dbReference type="RefSeq" id="WP_327619633.1">
    <property type="nucleotide sequence ID" value="NZ_JAYWTM010000030.1"/>
</dbReference>
<accession>A0ABU6JWJ9</accession>
<evidence type="ECO:0000313" key="3">
    <source>
        <dbReference type="EMBL" id="MEC5344878.1"/>
    </source>
</evidence>
<evidence type="ECO:0000259" key="2">
    <source>
        <dbReference type="Pfam" id="PF12706"/>
    </source>
</evidence>
<comment type="caution">
    <text evidence="3">The sequence shown here is derived from an EMBL/GenBank/DDBJ whole genome shotgun (WGS) entry which is preliminary data.</text>
</comment>
<feature type="domain" description="Metallo-beta-lactamase" evidence="2">
    <location>
        <begin position="115"/>
        <end position="308"/>
    </location>
</feature>
<organism evidence="3 4">
    <name type="scientific">Brenneria populi</name>
    <dbReference type="NCBI Taxonomy" id="1505588"/>
    <lineage>
        <taxon>Bacteria</taxon>
        <taxon>Pseudomonadati</taxon>
        <taxon>Pseudomonadota</taxon>
        <taxon>Gammaproteobacteria</taxon>
        <taxon>Enterobacterales</taxon>
        <taxon>Pectobacteriaceae</taxon>
        <taxon>Brenneria</taxon>
    </lineage>
</organism>
<gene>
    <name evidence="3" type="ORF">VSX58_19975</name>
</gene>
<dbReference type="InterPro" id="IPR001279">
    <property type="entry name" value="Metallo-B-lactamas"/>
</dbReference>
<reference evidence="3 4" key="1">
    <citation type="journal article" date="2017" name="Int. J. Syst. Evol. Microbiol.">
        <title>Brenneria populi subsp. brevivirga subsp. nov. isolated from symptomatic bark of Populus x euramericana canker, and description of Brenneria populi subsp. populi subsp. nov.</title>
        <authorList>
            <person name="Zheng M.H."/>
            <person name="Piao C.G."/>
            <person name="Xue H."/>
            <person name="Guo M.W."/>
            <person name="Li Y."/>
        </authorList>
    </citation>
    <scope>NUCLEOTIDE SEQUENCE [LARGE SCALE GENOMIC DNA]</scope>
    <source>
        <strain evidence="3 4">D9-5</strain>
    </source>
</reference>
<dbReference type="Gene3D" id="3.60.15.10">
    <property type="entry name" value="Ribonuclease Z/Hydroxyacylglutathione hydrolase-like"/>
    <property type="match status" value="1"/>
</dbReference>
<keyword evidence="1" id="KW-1133">Transmembrane helix</keyword>
<proteinExistence type="predicted"/>
<sequence length="367" mass="42366">MILHKSLFFLLVLLIGGIIFIFHLPGYVTPEPDGQGHGKHYENGSYHNEVDVPVTVTKENLITGAWQFLTENVQDARPAQSLPSKKTDLLHLPTGQNIVVWMGHSSFFIQLDGVRYLIDPVFSDNASPVPFTNRAFEGSNIYTTGDIPDIDYLLITHDHWDHLDYPTINSLRNKIGRIIVPEGVGSYFMQWGFHPENIIERNWYETWQQKDLTIHLLPAQHFSGRFLKRNQTLWGSFALITPRHKIYLGGDSGYGPHFREIARQLGGFDLVILESGQYDRDWPYIHMMPAETARAAEDLKAKALLPSHNSKFVLAKHAWYTPLDEITRESRHRNYHLLTPEIGAAVFIDKPEQQFSQWWRPFSHQRF</sequence>
<keyword evidence="1" id="KW-0812">Transmembrane</keyword>
<dbReference type="Proteomes" id="UP001309705">
    <property type="component" value="Unassembled WGS sequence"/>
</dbReference>
<dbReference type="PANTHER" id="PTHR15032:SF4">
    <property type="entry name" value="N-ACYL-PHOSPHATIDYLETHANOLAMINE-HYDROLYZING PHOSPHOLIPASE D"/>
    <property type="match status" value="1"/>
</dbReference>
<protein>
    <submittedName>
        <fullName evidence="3">MBL fold metallo-hydrolase</fullName>
    </submittedName>
</protein>
<dbReference type="PANTHER" id="PTHR15032">
    <property type="entry name" value="N-ACYL-PHOSPHATIDYLETHANOLAMINE-HYDROLYZING PHOSPHOLIPASE D"/>
    <property type="match status" value="1"/>
</dbReference>
<evidence type="ECO:0000256" key="1">
    <source>
        <dbReference type="SAM" id="Phobius"/>
    </source>
</evidence>
<dbReference type="EMBL" id="JAYWTM010000030">
    <property type="protein sequence ID" value="MEC5344878.1"/>
    <property type="molecule type" value="Genomic_DNA"/>
</dbReference>